<comment type="subcellular location">
    <subcellularLocation>
        <location evidence="1">Nucleus</location>
    </subcellularLocation>
</comment>
<evidence type="ECO:0000313" key="9">
    <source>
        <dbReference type="EMBL" id="RYN89311.1"/>
    </source>
</evidence>
<dbReference type="PANTHER" id="PTHR46481">
    <property type="entry name" value="ZINC FINGER BED DOMAIN-CONTAINING PROTEIN 4"/>
    <property type="match status" value="1"/>
</dbReference>
<keyword evidence="4" id="KW-0862">Zinc</keyword>
<dbReference type="Proteomes" id="UP000293195">
    <property type="component" value="Unassembled WGS sequence"/>
</dbReference>
<keyword evidence="11" id="KW-1185">Reference proteome</keyword>
<comment type="caution">
    <text evidence="8">The sequence shown here is derived from an EMBL/GenBank/DDBJ whole genome shotgun (WGS) entry which is preliminary data.</text>
</comment>
<dbReference type="EMBL" id="PDXA01000065">
    <property type="protein sequence ID" value="RYN35584.1"/>
    <property type="molecule type" value="Genomic_DNA"/>
</dbReference>
<dbReference type="Proteomes" id="UP000292340">
    <property type="component" value="Unassembled WGS sequence"/>
</dbReference>
<evidence type="ECO:0000256" key="1">
    <source>
        <dbReference type="ARBA" id="ARBA00004123"/>
    </source>
</evidence>
<dbReference type="GO" id="GO:0008270">
    <property type="term" value="F:zinc ion binding"/>
    <property type="evidence" value="ECO:0007669"/>
    <property type="project" value="UniProtKB-KW"/>
</dbReference>
<sequence>MPRHLAKLVKKRSAGHDNANARPTKQRRISSKGTKSQPVVVDDTQLSSPREALAIASQADDFESQLRDSRLEAEVVASVEASEAATVASTVPNEGVEDGFDERFADNFDGINWTRLKGFIMPPRTQTHRKSWVYKHGYRVAAQRNPERLFWVCHACHRIGKLEGAVLDTTTATSSAQSHLLKKHRIDATGKVAIKLAAGQKTLSMLAGSGVLVSQAVANEIGHFDVQEFRLAAVGWLVDCNIPLRQFEEPAFRRMIEFANPEAARALWSSHNSVSRYVMRLYEFLLPQVVAELEAAASKIHISFDGWTTKGGKRGFFGVVAHYATAEGVVKDLAIDLPQLSGAHLGERIASCIENTLRKFGITAPKLGYFMLDNAYNNDAAIKTLGSKYGFIASHRRLRCSAHTINLVGQAVLFSSNKDAFDNDAVNLQDEDLFLQEWRKRGPLGTLLDVINYIKTPQQHEVFRNFQDLANRELPTENQKILEVVKPCVTRWNSYCSAFERAVELQPAFNSYIAYYIDSQDAADSHARTRGNKTPDAPLWMRSGGLSANDWAVVKDYIEILLPLKSATKRLEGRGKSGRYGAIYEVLPVFEYLLGEFEQRYKPYELVNYEATGAPEDHLAINLKAAWGKLNDYYNRLDESPVYYAATALHPYYKSYCDRAWRDKPA</sequence>
<dbReference type="SUPFAM" id="SSF53098">
    <property type="entry name" value="Ribonuclease H-like"/>
    <property type="match status" value="1"/>
</dbReference>
<feature type="region of interest" description="Disordered" evidence="6">
    <location>
        <begin position="1"/>
        <end position="45"/>
    </location>
</feature>
<organism evidence="8 10">
    <name type="scientific">Alternaria tenuissima</name>
    <dbReference type="NCBI Taxonomy" id="119927"/>
    <lineage>
        <taxon>Eukaryota</taxon>
        <taxon>Fungi</taxon>
        <taxon>Dikarya</taxon>
        <taxon>Ascomycota</taxon>
        <taxon>Pezizomycotina</taxon>
        <taxon>Dothideomycetes</taxon>
        <taxon>Pleosporomycetidae</taxon>
        <taxon>Pleosporales</taxon>
        <taxon>Pleosporineae</taxon>
        <taxon>Pleosporaceae</taxon>
        <taxon>Alternaria</taxon>
        <taxon>Alternaria sect. Alternaria</taxon>
        <taxon>Alternaria alternata complex</taxon>
    </lineage>
</organism>
<dbReference type="PANTHER" id="PTHR46481:SF10">
    <property type="entry name" value="ZINC FINGER BED DOMAIN-CONTAINING PROTEIN 39"/>
    <property type="match status" value="1"/>
</dbReference>
<dbReference type="AlphaFoldDB" id="A0A4Q4M0P5"/>
<gene>
    <name evidence="8" type="ORF">AA0114_g11745</name>
    <name evidence="7" type="ORF">AA0115_g12020</name>
    <name evidence="9" type="ORF">AA0119_g11467</name>
</gene>
<dbReference type="OrthoDB" id="3693426at2759"/>
<keyword evidence="3" id="KW-0863">Zinc-finger</keyword>
<feature type="compositionally biased region" description="Basic residues" evidence="6">
    <location>
        <begin position="1"/>
        <end position="13"/>
    </location>
</feature>
<accession>A0A4Q4M0P5</accession>
<dbReference type="InterPro" id="IPR052035">
    <property type="entry name" value="ZnF_BED_domain_contain"/>
</dbReference>
<dbReference type="Proteomes" id="UP000292402">
    <property type="component" value="Unassembled WGS sequence"/>
</dbReference>
<evidence type="ECO:0000256" key="2">
    <source>
        <dbReference type="ARBA" id="ARBA00022723"/>
    </source>
</evidence>
<evidence type="ECO:0000313" key="10">
    <source>
        <dbReference type="Proteomes" id="UP000292402"/>
    </source>
</evidence>
<evidence type="ECO:0000313" key="11">
    <source>
        <dbReference type="Proteomes" id="UP000293195"/>
    </source>
</evidence>
<keyword evidence="5" id="KW-0539">Nucleus</keyword>
<evidence type="ECO:0000313" key="7">
    <source>
        <dbReference type="EMBL" id="RYN17065.1"/>
    </source>
</evidence>
<evidence type="ECO:0000313" key="8">
    <source>
        <dbReference type="EMBL" id="RYN35584.1"/>
    </source>
</evidence>
<evidence type="ECO:0000256" key="3">
    <source>
        <dbReference type="ARBA" id="ARBA00022771"/>
    </source>
</evidence>
<evidence type="ECO:0008006" key="12">
    <source>
        <dbReference type="Google" id="ProtNLM"/>
    </source>
</evidence>
<dbReference type="EMBL" id="PDXB01000064">
    <property type="protein sequence ID" value="RYN17065.1"/>
    <property type="molecule type" value="Genomic_DNA"/>
</dbReference>
<name>A0A4Q4M0P5_9PLEO</name>
<proteinExistence type="predicted"/>
<keyword evidence="2" id="KW-0479">Metal-binding</keyword>
<dbReference type="InterPro" id="IPR012337">
    <property type="entry name" value="RNaseH-like_sf"/>
</dbReference>
<protein>
    <recommendedName>
        <fullName evidence="12">BED-type domain-containing protein</fullName>
    </recommendedName>
</protein>
<evidence type="ECO:0000256" key="6">
    <source>
        <dbReference type="SAM" id="MobiDB-lite"/>
    </source>
</evidence>
<evidence type="ECO:0000256" key="4">
    <source>
        <dbReference type="ARBA" id="ARBA00022833"/>
    </source>
</evidence>
<reference evidence="7" key="1">
    <citation type="submission" date="2017-10" db="EMBL/GenBank/DDBJ databases">
        <authorList>
            <person name="Armitage A.D."/>
            <person name="Barbara D.J."/>
            <person name="Woodhall J.W."/>
            <person name="Sreenivasaprasad S."/>
            <person name="Lane C.R."/>
            <person name="Clarkson J.P."/>
            <person name="Harrison R.J."/>
        </authorList>
    </citation>
    <scope>NUCLEOTIDE SEQUENCE</scope>
    <source>
        <strain evidence="7">FERA 1164</strain>
        <strain evidence="9">FERA 635</strain>
    </source>
</reference>
<reference evidence="8" key="3">
    <citation type="journal article" date="2019" name="J. ISSAAS">
        <title>Genomics, evolutionary history and diagnostics of the Alternaria alternata species group including apple and Asian pear pathotypes.</title>
        <authorList>
            <person name="Armitage A.D."/>
            <person name="Cockerton H.M."/>
            <person name="Sreenivasaprasad S."/>
            <person name="Woodhall J."/>
            <person name="Lane C."/>
            <person name="Harrison R.J."/>
            <person name="Clarkson J.P."/>
        </authorList>
    </citation>
    <scope>NUCLEOTIDE SEQUENCE</scope>
    <source>
        <strain evidence="8">FERA 1082</strain>
    </source>
</reference>
<reference evidence="10 11" key="2">
    <citation type="journal article" date="2019" name="bioRxiv">
        <title>Genomics, evolutionary history and diagnostics of the Alternaria alternata species group including apple and Asian pear pathotypes.</title>
        <authorList>
            <person name="Armitage A.D."/>
            <person name="Cockerton H.M."/>
            <person name="Sreenivasaprasad S."/>
            <person name="Woodhall J.W."/>
            <person name="Lane C.R."/>
            <person name="Harrison R.J."/>
            <person name="Clarkson J.P."/>
        </authorList>
    </citation>
    <scope>NUCLEOTIDE SEQUENCE [LARGE SCALE GENOMIC DNA]</scope>
    <source>
        <strain evidence="10">FERA 1082</strain>
        <strain evidence="7">FERA 1164</strain>
        <strain evidence="11">FERA 635</strain>
    </source>
</reference>
<dbReference type="EMBL" id="PDXF01000087">
    <property type="protein sequence ID" value="RYN89311.1"/>
    <property type="molecule type" value="Genomic_DNA"/>
</dbReference>
<dbReference type="GO" id="GO:0005634">
    <property type="term" value="C:nucleus"/>
    <property type="evidence" value="ECO:0007669"/>
    <property type="project" value="UniProtKB-SubCell"/>
</dbReference>
<evidence type="ECO:0000256" key="5">
    <source>
        <dbReference type="ARBA" id="ARBA00023242"/>
    </source>
</evidence>